<dbReference type="Gene3D" id="3.10.20.370">
    <property type="match status" value="1"/>
</dbReference>
<evidence type="ECO:0000313" key="3">
    <source>
        <dbReference type="Proteomes" id="UP000694930"/>
    </source>
</evidence>
<reference evidence="4" key="2">
    <citation type="submission" date="2025-08" db="UniProtKB">
        <authorList>
            <consortium name="RefSeq"/>
        </authorList>
    </citation>
    <scope>IDENTIFICATION</scope>
</reference>
<dbReference type="PANTHER" id="PTHR34072">
    <property type="entry name" value="ENZYMATIC POLYPROTEIN-RELATED"/>
    <property type="match status" value="1"/>
</dbReference>
<evidence type="ECO:0000259" key="1">
    <source>
        <dbReference type="Pfam" id="PF17919"/>
    </source>
</evidence>
<evidence type="ECO:0000313" key="4">
    <source>
        <dbReference type="RefSeq" id="XP_015084260.1"/>
    </source>
</evidence>
<gene>
    <name evidence="4" type="primary">LOC107027676</name>
</gene>
<dbReference type="GeneID" id="107027676"/>
<evidence type="ECO:0000259" key="2">
    <source>
        <dbReference type="Pfam" id="PF17921"/>
    </source>
</evidence>
<sequence length="421" mass="48400">MVKEGIVLGHRISKKEIEVDQAKVEVIEKLSPPISVKGVRSVLGHAACMKVFGELKEKLVFSPIIISPDWSEPFDVMCDAKGVALRVVLRHIRDKILHPIYYASKVLNEAQKNYTVTEQEILTVVFAFEKFCSYLLGTRFMVHTNHSSLRLEDESMRELGEKSEIDDAFSDEHLLAASQDLIPWFVDFANYLSSVDGMIRRCVPEAEMLSVLEACHSSPVGGNHSGIRTAHKILQCGYYWQTIYQDSKNIAKSCDRYQRDGGISKRRELPPNPILACHFPIKLEHKSMWAMKEQKLDWTEAAEQTLNGLNELDKFRLKAYESSAIYKKKMKKYHYQRIEKREFALGDLVLLFNSRLHLFPGKLKSKWTGPFLISKVFPHGVVEFSNKEGPKFTVNGQRIKIYLRHTKSMREMVEAYLLDEV</sequence>
<proteinExistence type="predicted"/>
<dbReference type="PANTHER" id="PTHR34072:SF57">
    <property type="entry name" value="RNA-DIRECTED DNA POLYMERASE"/>
    <property type="match status" value="1"/>
</dbReference>
<protein>
    <submittedName>
        <fullName evidence="4">Uncharacterized protein LOC107027676</fullName>
    </submittedName>
</protein>
<dbReference type="InterPro" id="IPR043502">
    <property type="entry name" value="DNA/RNA_pol_sf"/>
</dbReference>
<dbReference type="Pfam" id="PF17921">
    <property type="entry name" value="Integrase_H2C2"/>
    <property type="match status" value="1"/>
</dbReference>
<keyword evidence="3" id="KW-1185">Reference proteome</keyword>
<dbReference type="SUPFAM" id="SSF56672">
    <property type="entry name" value="DNA/RNA polymerases"/>
    <property type="match status" value="1"/>
</dbReference>
<organism evidence="3 4">
    <name type="scientific">Solanum pennellii</name>
    <name type="common">Tomato</name>
    <name type="synonym">Lycopersicon pennellii</name>
    <dbReference type="NCBI Taxonomy" id="28526"/>
    <lineage>
        <taxon>Eukaryota</taxon>
        <taxon>Viridiplantae</taxon>
        <taxon>Streptophyta</taxon>
        <taxon>Embryophyta</taxon>
        <taxon>Tracheophyta</taxon>
        <taxon>Spermatophyta</taxon>
        <taxon>Magnoliopsida</taxon>
        <taxon>eudicotyledons</taxon>
        <taxon>Gunneridae</taxon>
        <taxon>Pentapetalae</taxon>
        <taxon>asterids</taxon>
        <taxon>lamiids</taxon>
        <taxon>Solanales</taxon>
        <taxon>Solanaceae</taxon>
        <taxon>Solanoideae</taxon>
        <taxon>Solaneae</taxon>
        <taxon>Solanum</taxon>
        <taxon>Solanum subgen. Lycopersicon</taxon>
    </lineage>
</organism>
<feature type="domain" description="Integrase zinc-binding" evidence="2">
    <location>
        <begin position="203"/>
        <end position="259"/>
    </location>
</feature>
<dbReference type="Gene3D" id="1.10.340.70">
    <property type="match status" value="1"/>
</dbReference>
<dbReference type="InterPro" id="IPR041577">
    <property type="entry name" value="RT_RNaseH_2"/>
</dbReference>
<reference evidence="3" key="1">
    <citation type="journal article" date="2014" name="Nat. Genet.">
        <title>The genome of the stress-tolerant wild tomato species Solanum pennellii.</title>
        <authorList>
            <person name="Bolger A."/>
            <person name="Scossa F."/>
            <person name="Bolger M.E."/>
            <person name="Lanz C."/>
            <person name="Maumus F."/>
            <person name="Tohge T."/>
            <person name="Quesneville H."/>
            <person name="Alseekh S."/>
            <person name="Sorensen I."/>
            <person name="Lichtenstein G."/>
            <person name="Fich E.A."/>
            <person name="Conte M."/>
            <person name="Keller H."/>
            <person name="Schneeberger K."/>
            <person name="Schwacke R."/>
            <person name="Ofner I."/>
            <person name="Vrebalov J."/>
            <person name="Xu Y."/>
            <person name="Osorio S."/>
            <person name="Aflitos S.A."/>
            <person name="Schijlen E."/>
            <person name="Jimenez-Gomez J.M."/>
            <person name="Ryngajllo M."/>
            <person name="Kimura S."/>
            <person name="Kumar R."/>
            <person name="Koenig D."/>
            <person name="Headland L.R."/>
            <person name="Maloof J.N."/>
            <person name="Sinha N."/>
            <person name="van Ham R.C."/>
            <person name="Lankhorst R.K."/>
            <person name="Mao L."/>
            <person name="Vogel A."/>
            <person name="Arsova B."/>
            <person name="Panstruga R."/>
            <person name="Fei Z."/>
            <person name="Rose J.K."/>
            <person name="Zamir D."/>
            <person name="Carrari F."/>
            <person name="Giovannoni J.J."/>
            <person name="Weigel D."/>
            <person name="Usadel B."/>
            <person name="Fernie A.R."/>
        </authorList>
    </citation>
    <scope>NUCLEOTIDE SEQUENCE [LARGE SCALE GENOMIC DNA]</scope>
    <source>
        <strain evidence="3">cv. LA0716</strain>
    </source>
</reference>
<accession>A0ABM1HE83</accession>
<dbReference type="Proteomes" id="UP000694930">
    <property type="component" value="Chromosome 8"/>
</dbReference>
<feature type="domain" description="Reverse transcriptase/retrotransposon-derived protein RNase H-like" evidence="1">
    <location>
        <begin position="47"/>
        <end position="142"/>
    </location>
</feature>
<dbReference type="InterPro" id="IPR041588">
    <property type="entry name" value="Integrase_H2C2"/>
</dbReference>
<dbReference type="Pfam" id="PF17919">
    <property type="entry name" value="RT_RNaseH_2"/>
    <property type="match status" value="1"/>
</dbReference>
<dbReference type="RefSeq" id="XP_015084260.1">
    <property type="nucleotide sequence ID" value="XM_015228774.1"/>
</dbReference>
<name>A0ABM1HE83_SOLPN</name>